<reference evidence="1 2" key="1">
    <citation type="submission" date="2017-11" db="EMBL/GenBank/DDBJ databases">
        <authorList>
            <person name="Blom J."/>
        </authorList>
    </citation>
    <scope>NUCLEOTIDE SEQUENCE [LARGE SCALE GENOMIC DNA]</scope>
    <source>
        <strain evidence="1 2">CFBP3846</strain>
    </source>
</reference>
<protein>
    <recommendedName>
        <fullName evidence="3">PASTA domain-containing protein</fullName>
    </recommendedName>
</protein>
<organism evidence="1 2">
    <name type="scientific">Pseudomonas syringae pv. avii</name>
    <dbReference type="NCBI Taxonomy" id="663959"/>
    <lineage>
        <taxon>Bacteria</taxon>
        <taxon>Pseudomonadati</taxon>
        <taxon>Pseudomonadota</taxon>
        <taxon>Gammaproteobacteria</taxon>
        <taxon>Pseudomonadales</taxon>
        <taxon>Pseudomonadaceae</taxon>
        <taxon>Pseudomonas</taxon>
        <taxon>Pseudomonas syringae</taxon>
    </lineage>
</organism>
<evidence type="ECO:0000313" key="1">
    <source>
        <dbReference type="EMBL" id="SOS26336.1"/>
    </source>
</evidence>
<sequence length="223" mass="24245">MSNSQETTLLKPVSIPKIRYEVSKAPLDAPDVAVAFHDEDTLGLIPINALTQPLLVSLKVWPAALPDYTYRLLFDAEKVGPEKLILASHRPGDPLSLEVPTDLLSEGIHDIAYVIKNPGNQVEEISNSFQIQIDKTPPGASELAAIQFPAEIQNGLTAAELEQLGGQLVVQIAGYTGMAKHDLIQTRWGDVVGPSAVVNENDMGLDKVVVTFTREFLESLGRR</sequence>
<evidence type="ECO:0000313" key="2">
    <source>
        <dbReference type="Proteomes" id="UP000239665"/>
    </source>
</evidence>
<evidence type="ECO:0008006" key="3">
    <source>
        <dbReference type="Google" id="ProtNLM"/>
    </source>
</evidence>
<name>A0ABY1U4J4_PSESX</name>
<dbReference type="EMBL" id="LT963402">
    <property type="protein sequence ID" value="SOS26336.1"/>
    <property type="molecule type" value="Genomic_DNA"/>
</dbReference>
<keyword evidence="2" id="KW-1185">Reference proteome</keyword>
<accession>A0ABY1U4J4</accession>
<dbReference type="Proteomes" id="UP000239665">
    <property type="component" value="Chromosome 1"/>
</dbReference>
<gene>
    <name evidence="1" type="ORF">CFBP3846_01910</name>
</gene>
<proteinExistence type="predicted"/>